<dbReference type="Proteomes" id="UP000237839">
    <property type="component" value="Unassembled WGS sequence"/>
</dbReference>
<dbReference type="OrthoDB" id="8776701at2"/>
<keyword evidence="2" id="KW-1185">Reference proteome</keyword>
<evidence type="ECO:0000313" key="2">
    <source>
        <dbReference type="Proteomes" id="UP000237839"/>
    </source>
</evidence>
<accession>A0A2S9GW36</accession>
<comment type="caution">
    <text evidence="1">The sequence shown here is derived from an EMBL/GenBank/DDBJ whole genome shotgun (WGS) entry which is preliminary data.</text>
</comment>
<dbReference type="EMBL" id="PUGF01000017">
    <property type="protein sequence ID" value="PRC91933.1"/>
    <property type="molecule type" value="Genomic_DNA"/>
</dbReference>
<sequence>MSTNISECIWLSDHDVCSANHLIAVSGLSAEEFDELVQIGIITPINDSKYYRLSYIVTANTARRLRDDFELDLHGMGLAMTLMLRIENLQAELNNARARIPASIRPY</sequence>
<dbReference type="AlphaFoldDB" id="A0A2S9GW36"/>
<gene>
    <name evidence="1" type="ORF">S2091_3275</name>
</gene>
<organism evidence="1 2">
    <name type="scientific">Solimicrobium silvestre</name>
    <dbReference type="NCBI Taxonomy" id="2099400"/>
    <lineage>
        <taxon>Bacteria</taxon>
        <taxon>Pseudomonadati</taxon>
        <taxon>Pseudomonadota</taxon>
        <taxon>Betaproteobacteria</taxon>
        <taxon>Burkholderiales</taxon>
        <taxon>Oxalobacteraceae</taxon>
        <taxon>Solimicrobium</taxon>
    </lineage>
</organism>
<dbReference type="Pfam" id="PF13591">
    <property type="entry name" value="MerR_2"/>
    <property type="match status" value="1"/>
</dbReference>
<protein>
    <submittedName>
        <fullName evidence="1">MerR HTH family regulatory protein</fullName>
    </submittedName>
</protein>
<dbReference type="RefSeq" id="WP_105533028.1">
    <property type="nucleotide sequence ID" value="NZ_PUGF01000017.1"/>
</dbReference>
<proteinExistence type="predicted"/>
<name>A0A2S9GW36_9BURK</name>
<dbReference type="Gene3D" id="1.10.1660.10">
    <property type="match status" value="1"/>
</dbReference>
<evidence type="ECO:0000313" key="1">
    <source>
        <dbReference type="EMBL" id="PRC91933.1"/>
    </source>
</evidence>
<reference evidence="1 2" key="1">
    <citation type="submission" date="2018-02" db="EMBL/GenBank/DDBJ databases">
        <title>Solimicrobium silvestre gen. nov., sp. nov., isolated from alpine forest soil.</title>
        <authorList>
            <person name="Margesin R."/>
            <person name="Albuquerque L."/>
            <person name="Zhang D.-C."/>
            <person name="Froufe H.J.C."/>
            <person name="Severino R."/>
            <person name="Roxo I."/>
            <person name="Egas C."/>
            <person name="Da Costa M.S."/>
        </authorList>
    </citation>
    <scope>NUCLEOTIDE SEQUENCE [LARGE SCALE GENOMIC DNA]</scope>
    <source>
        <strain evidence="1 2">S20-91</strain>
    </source>
</reference>